<name>A0A227KAR0_9BURK</name>
<keyword evidence="2" id="KW-0732">Signal</keyword>
<dbReference type="AlphaFoldDB" id="A0A227KAR0"/>
<proteinExistence type="predicted"/>
<feature type="transmembrane region" description="Helical" evidence="1">
    <location>
        <begin position="407"/>
        <end position="428"/>
    </location>
</feature>
<sequence>MKSSTSTVLASALVLGLLPLNAHASLPGASLSLWWAVPFAGILLSIALGPLLFAHFWHKNYGKVALMWAILCAVPLYIFFDSTTSTQALAHALIGDYVPFIIFVGSLYVVAGGIHLRGSFLGRPVLNTGFLLVGAVLANFMGTTGAAMLLIRPLIEANKKRHYQMHTYIFFIFIVANIAGSLTPLGDPPLFLGFLRGVTFFWTAEHLLLVTGLAVGLLLCVYFLVDTILFNKEVKANPSLLETKEKIPFGIEGSVNFILLACIVGAVLMSGFWKTGVEYHVLGVHLALESIIRDGIFLTAGILSLLLTRKEYREANQFSWEPILEVGKLFFGIFVTIVPVLEMLRAGHEGAFAPLVSLVTGADGQPVNAAFFWLTGMLSSFLDNAPTYLAFFNLAGGDPQLLMTKEAHTLMAISMGAVFMGAMTYIGNAPNFMVVSIVQNRGIKMPTFFGYMIWSYGILIPIFLMLTWLFLM</sequence>
<dbReference type="GeneID" id="78363558"/>
<evidence type="ECO:0000313" key="3">
    <source>
        <dbReference type="EMBL" id="OXE44339.1"/>
    </source>
</evidence>
<accession>A0A227KAR0</accession>
<keyword evidence="4" id="KW-1185">Reference proteome</keyword>
<feature type="transmembrane region" description="Helical" evidence="1">
    <location>
        <begin position="167"/>
        <end position="186"/>
    </location>
</feature>
<feature type="transmembrane region" description="Helical" evidence="1">
    <location>
        <begin position="249"/>
        <end position="271"/>
    </location>
</feature>
<protein>
    <submittedName>
        <fullName evidence="3">Sodium:proton antiporter</fullName>
    </submittedName>
</protein>
<reference evidence="4" key="1">
    <citation type="submission" date="2017-05" db="EMBL/GenBank/DDBJ databases">
        <title>Improved OligoMM genomes.</title>
        <authorList>
            <person name="Garzetti D."/>
        </authorList>
    </citation>
    <scope>NUCLEOTIDE SEQUENCE [LARGE SCALE GENOMIC DNA]</scope>
    <source>
        <strain evidence="4">YL45</strain>
    </source>
</reference>
<keyword evidence="1" id="KW-1133">Transmembrane helix</keyword>
<feature type="transmembrane region" description="Helical" evidence="1">
    <location>
        <begin position="448"/>
        <end position="471"/>
    </location>
</feature>
<feature type="transmembrane region" description="Helical" evidence="1">
    <location>
        <begin position="206"/>
        <end position="229"/>
    </location>
</feature>
<feature type="transmembrane region" description="Helical" evidence="1">
    <location>
        <begin position="64"/>
        <end position="80"/>
    </location>
</feature>
<feature type="transmembrane region" description="Helical" evidence="1">
    <location>
        <begin position="130"/>
        <end position="155"/>
    </location>
</feature>
<gene>
    <name evidence="3" type="ORF">ADH67_12500</name>
</gene>
<dbReference type="Proteomes" id="UP000214610">
    <property type="component" value="Unassembled WGS sequence"/>
</dbReference>
<evidence type="ECO:0000256" key="2">
    <source>
        <dbReference type="SAM" id="SignalP"/>
    </source>
</evidence>
<dbReference type="RefSeq" id="WP_066591702.1">
    <property type="nucleotide sequence ID" value="NZ_CAJTBZ010000029.1"/>
</dbReference>
<feature type="transmembrane region" description="Helical" evidence="1">
    <location>
        <begin position="34"/>
        <end position="57"/>
    </location>
</feature>
<evidence type="ECO:0000313" key="4">
    <source>
        <dbReference type="Proteomes" id="UP000214610"/>
    </source>
</evidence>
<feature type="transmembrane region" description="Helical" evidence="1">
    <location>
        <begin position="367"/>
        <end position="395"/>
    </location>
</feature>
<dbReference type="EMBL" id="NHMP01000013">
    <property type="protein sequence ID" value="OXE44339.1"/>
    <property type="molecule type" value="Genomic_DNA"/>
</dbReference>
<feature type="signal peptide" evidence="2">
    <location>
        <begin position="1"/>
        <end position="24"/>
    </location>
</feature>
<dbReference type="InterPro" id="IPR031566">
    <property type="entry name" value="CitMHS_2"/>
</dbReference>
<comment type="caution">
    <text evidence="3">The sequence shown here is derived from an EMBL/GenBank/DDBJ whole genome shotgun (WGS) entry which is preliminary data.</text>
</comment>
<feature type="transmembrane region" description="Helical" evidence="1">
    <location>
        <begin position="291"/>
        <end position="308"/>
    </location>
</feature>
<dbReference type="Pfam" id="PF16980">
    <property type="entry name" value="CitMHS_2"/>
    <property type="match status" value="1"/>
</dbReference>
<organism evidence="3 4">
    <name type="scientific">Turicimonas muris</name>
    <dbReference type="NCBI Taxonomy" id="1796652"/>
    <lineage>
        <taxon>Bacteria</taxon>
        <taxon>Pseudomonadati</taxon>
        <taxon>Pseudomonadota</taxon>
        <taxon>Betaproteobacteria</taxon>
        <taxon>Burkholderiales</taxon>
        <taxon>Sutterellaceae</taxon>
        <taxon>Turicimonas</taxon>
    </lineage>
</organism>
<evidence type="ECO:0000256" key="1">
    <source>
        <dbReference type="SAM" id="Phobius"/>
    </source>
</evidence>
<keyword evidence="1" id="KW-0472">Membrane</keyword>
<keyword evidence="1" id="KW-0812">Transmembrane</keyword>
<feature type="chain" id="PRO_5011270792" evidence="2">
    <location>
        <begin position="25"/>
        <end position="472"/>
    </location>
</feature>